<feature type="compositionally biased region" description="Basic and acidic residues" evidence="1">
    <location>
        <begin position="441"/>
        <end position="450"/>
    </location>
</feature>
<keyword evidence="2" id="KW-1133">Transmembrane helix</keyword>
<dbReference type="EMBL" id="JAFEKC020000015">
    <property type="protein sequence ID" value="KAK0510782.1"/>
    <property type="molecule type" value="Genomic_DNA"/>
</dbReference>
<dbReference type="SUPFAM" id="SSF50630">
    <property type="entry name" value="Acid proteases"/>
    <property type="match status" value="1"/>
</dbReference>
<gene>
    <name evidence="4" type="ORF">JMJ35_007214</name>
</gene>
<comment type="caution">
    <text evidence="4">The sequence shown here is derived from an EMBL/GenBank/DDBJ whole genome shotgun (WGS) entry which is preliminary data.</text>
</comment>
<keyword evidence="5" id="KW-1185">Reference proteome</keyword>
<dbReference type="InterPro" id="IPR033121">
    <property type="entry name" value="PEPTIDASE_A1"/>
</dbReference>
<accession>A0AA39QWZ0</accession>
<feature type="region of interest" description="Disordered" evidence="1">
    <location>
        <begin position="434"/>
        <end position="468"/>
    </location>
</feature>
<keyword evidence="2" id="KW-0472">Membrane</keyword>
<name>A0AA39QWZ0_9LECA</name>
<dbReference type="PANTHER" id="PTHR16861:SF4">
    <property type="entry name" value="SH3 DOMAIN PROTEIN (AFU_ORTHOLOGUE AFUA_1G13610)"/>
    <property type="match status" value="1"/>
</dbReference>
<keyword evidence="2" id="KW-0812">Transmembrane</keyword>
<proteinExistence type="predicted"/>
<dbReference type="PROSITE" id="PS51767">
    <property type="entry name" value="PEPTIDASE_A1"/>
    <property type="match status" value="1"/>
</dbReference>
<feature type="transmembrane region" description="Helical" evidence="2">
    <location>
        <begin position="399"/>
        <end position="426"/>
    </location>
</feature>
<feature type="domain" description="Peptidase A1" evidence="3">
    <location>
        <begin position="1"/>
        <end position="337"/>
    </location>
</feature>
<dbReference type="Gene3D" id="2.40.70.10">
    <property type="entry name" value="Acid Proteases"/>
    <property type="match status" value="1"/>
</dbReference>
<evidence type="ECO:0000259" key="3">
    <source>
        <dbReference type="PROSITE" id="PS51767"/>
    </source>
</evidence>
<dbReference type="PANTHER" id="PTHR16861">
    <property type="entry name" value="GLYCOPROTEIN 38"/>
    <property type="match status" value="1"/>
</dbReference>
<evidence type="ECO:0000256" key="1">
    <source>
        <dbReference type="SAM" id="MobiDB-lite"/>
    </source>
</evidence>
<evidence type="ECO:0000256" key="2">
    <source>
        <dbReference type="SAM" id="Phobius"/>
    </source>
</evidence>
<dbReference type="AlphaFoldDB" id="A0AA39QWZ0"/>
<evidence type="ECO:0000313" key="5">
    <source>
        <dbReference type="Proteomes" id="UP001166286"/>
    </source>
</evidence>
<protein>
    <recommendedName>
        <fullName evidence="3">Peptidase A1 domain-containing protein</fullName>
    </recommendedName>
</protein>
<organism evidence="4 5">
    <name type="scientific">Cladonia borealis</name>
    <dbReference type="NCBI Taxonomy" id="184061"/>
    <lineage>
        <taxon>Eukaryota</taxon>
        <taxon>Fungi</taxon>
        <taxon>Dikarya</taxon>
        <taxon>Ascomycota</taxon>
        <taxon>Pezizomycotina</taxon>
        <taxon>Lecanoromycetes</taxon>
        <taxon>OSLEUM clade</taxon>
        <taxon>Lecanoromycetidae</taxon>
        <taxon>Lecanorales</taxon>
        <taxon>Lecanorineae</taxon>
        <taxon>Cladoniaceae</taxon>
        <taxon>Cladonia</taxon>
    </lineage>
</organism>
<sequence>MAHSFGASGANTGIEIEFAQQSGNTIGSNFTNGALLLELGNSSYTQDTLSISSSESVNDFDIYTYSFFQIIYPDGTHYPIQVGMLSLGTDGADYNQTFSDINSTLILNHLYQSGFIPSSSYGLHYGSATSNLDLSLWLGGYDASRIIGQVSSQSYATGNDNDFVLDLLDIGIAVDHGASPFNYTSKSGFLASGNTTISDGATKSIPVLINFAAPYLNLPNSTCNAIAQELPVTYSSKYGLYLWNVDDPQYTRIITSPTYLNFTFYLSGGAATFAINVPFQLLNLTLDAPLSSRPLQYFPCQPPQDPNNQQYGLGRAFLQAAFIGVNWGDGQKQFFLAQAPGPHISSVADYRPLENGEPPAGNGGSWVASWNSSWTPLAAPNSHVPSVATPTPAPDKSGIAGGAIAGIAVGAVVVVLIGIALCVFAWRRKRTSSSQSQTALIKEEEKKEEGQAPGMEGPPQYLTAELHNSQVLSELGSNEAGRYELSTLSSPTQHSPDT</sequence>
<evidence type="ECO:0000313" key="4">
    <source>
        <dbReference type="EMBL" id="KAK0510782.1"/>
    </source>
</evidence>
<dbReference type="InterPro" id="IPR021109">
    <property type="entry name" value="Peptidase_aspartic_dom_sf"/>
</dbReference>
<reference evidence="4" key="1">
    <citation type="submission" date="2023-03" db="EMBL/GenBank/DDBJ databases">
        <title>Complete genome of Cladonia borealis.</title>
        <authorList>
            <person name="Park H."/>
        </authorList>
    </citation>
    <scope>NUCLEOTIDE SEQUENCE</scope>
    <source>
        <strain evidence="4">ANT050790</strain>
    </source>
</reference>
<dbReference type="Proteomes" id="UP001166286">
    <property type="component" value="Unassembled WGS sequence"/>
</dbReference>